<dbReference type="InterPro" id="IPR003593">
    <property type="entry name" value="AAA+_ATPase"/>
</dbReference>
<dbReference type="GO" id="GO:0140359">
    <property type="term" value="F:ABC-type transporter activity"/>
    <property type="evidence" value="ECO:0007669"/>
    <property type="project" value="InterPro"/>
</dbReference>
<dbReference type="GO" id="GO:0005524">
    <property type="term" value="F:ATP binding"/>
    <property type="evidence" value="ECO:0007669"/>
    <property type="project" value="UniProtKB-KW"/>
</dbReference>
<feature type="transmembrane region" description="Helical" evidence="9">
    <location>
        <begin position="1364"/>
        <end position="1386"/>
    </location>
</feature>
<dbReference type="CDD" id="cd03233">
    <property type="entry name" value="ABCG_PDR_domain1"/>
    <property type="match status" value="1"/>
</dbReference>
<dbReference type="OrthoDB" id="245989at2759"/>
<feature type="transmembrane region" description="Helical" evidence="9">
    <location>
        <begin position="651"/>
        <end position="669"/>
    </location>
</feature>
<dbReference type="PANTHER" id="PTHR19241">
    <property type="entry name" value="ATP-BINDING CASSETTE TRANSPORTER"/>
    <property type="match status" value="1"/>
</dbReference>
<evidence type="ECO:0000256" key="3">
    <source>
        <dbReference type="ARBA" id="ARBA00022692"/>
    </source>
</evidence>
<feature type="region of interest" description="Disordered" evidence="8">
    <location>
        <begin position="891"/>
        <end position="913"/>
    </location>
</feature>
<evidence type="ECO:0000256" key="4">
    <source>
        <dbReference type="ARBA" id="ARBA00022741"/>
    </source>
</evidence>
<dbReference type="InterPro" id="IPR013525">
    <property type="entry name" value="ABC2_TM"/>
</dbReference>
<accession>A0A0C3BGX5</accession>
<feature type="region of interest" description="Disordered" evidence="8">
    <location>
        <begin position="27"/>
        <end position="81"/>
    </location>
</feature>
<feature type="transmembrane region" description="Helical" evidence="9">
    <location>
        <begin position="1321"/>
        <end position="1352"/>
    </location>
</feature>
<feature type="transmembrane region" description="Helical" evidence="9">
    <location>
        <begin position="1516"/>
        <end position="1537"/>
    </location>
</feature>
<keyword evidence="4" id="KW-0547">Nucleotide-binding</keyword>
<dbReference type="Gene3D" id="3.40.50.300">
    <property type="entry name" value="P-loop containing nucleotide triphosphate hydrolases"/>
    <property type="match status" value="2"/>
</dbReference>
<keyword evidence="6 9" id="KW-1133">Transmembrane helix</keyword>
<dbReference type="InterPro" id="IPR034001">
    <property type="entry name" value="ABCG_PDR_1"/>
</dbReference>
<dbReference type="InterPro" id="IPR034003">
    <property type="entry name" value="ABCG_PDR_2"/>
</dbReference>
<dbReference type="STRING" id="765440.A0A0C3BGX5"/>
<feature type="transmembrane region" description="Helical" evidence="9">
    <location>
        <begin position="1249"/>
        <end position="1269"/>
    </location>
</feature>
<comment type="subcellular location">
    <subcellularLocation>
        <location evidence="1">Membrane</location>
        <topology evidence="1">Multi-pass membrane protein</topology>
    </subcellularLocation>
</comment>
<dbReference type="InterPro" id="IPR029481">
    <property type="entry name" value="ABC_trans_N"/>
</dbReference>
<dbReference type="GO" id="GO:0016887">
    <property type="term" value="F:ATP hydrolysis activity"/>
    <property type="evidence" value="ECO:0007669"/>
    <property type="project" value="InterPro"/>
</dbReference>
<dbReference type="FunFam" id="3.40.50.300:FF:000054">
    <property type="entry name" value="ABC multidrug transporter atrF"/>
    <property type="match status" value="1"/>
</dbReference>
<feature type="transmembrane region" description="Helical" evidence="9">
    <location>
        <begin position="710"/>
        <end position="728"/>
    </location>
</feature>
<keyword evidence="12" id="KW-1185">Reference proteome</keyword>
<evidence type="ECO:0000313" key="12">
    <source>
        <dbReference type="Proteomes" id="UP000054166"/>
    </source>
</evidence>
<dbReference type="Pfam" id="PF00005">
    <property type="entry name" value="ABC_tran"/>
    <property type="match status" value="2"/>
</dbReference>
<evidence type="ECO:0000256" key="8">
    <source>
        <dbReference type="SAM" id="MobiDB-lite"/>
    </source>
</evidence>
<evidence type="ECO:0000256" key="7">
    <source>
        <dbReference type="ARBA" id="ARBA00023136"/>
    </source>
</evidence>
<feature type="transmembrane region" description="Helical" evidence="9">
    <location>
        <begin position="811"/>
        <end position="831"/>
    </location>
</feature>
<feature type="transmembrane region" description="Helical" evidence="9">
    <location>
        <begin position="1281"/>
        <end position="1301"/>
    </location>
</feature>
<dbReference type="InterPro" id="IPR027417">
    <property type="entry name" value="P-loop_NTPase"/>
</dbReference>
<dbReference type="SUPFAM" id="SSF52540">
    <property type="entry name" value="P-loop containing nucleoside triphosphate hydrolases"/>
    <property type="match status" value="2"/>
</dbReference>
<organism evidence="11 12">
    <name type="scientific">Piloderma croceum (strain F 1598)</name>
    <dbReference type="NCBI Taxonomy" id="765440"/>
    <lineage>
        <taxon>Eukaryota</taxon>
        <taxon>Fungi</taxon>
        <taxon>Dikarya</taxon>
        <taxon>Basidiomycota</taxon>
        <taxon>Agaricomycotina</taxon>
        <taxon>Agaricomycetes</taxon>
        <taxon>Agaricomycetidae</taxon>
        <taxon>Atheliales</taxon>
        <taxon>Atheliaceae</taxon>
        <taxon>Piloderma</taxon>
    </lineage>
</organism>
<feature type="compositionally biased region" description="Basic and acidic residues" evidence="8">
    <location>
        <begin position="891"/>
        <end position="912"/>
    </location>
</feature>
<dbReference type="InParanoid" id="A0A0C3BGX5"/>
<evidence type="ECO:0000256" key="9">
    <source>
        <dbReference type="SAM" id="Phobius"/>
    </source>
</evidence>
<feature type="compositionally biased region" description="Basic and acidic residues" evidence="8">
    <location>
        <begin position="53"/>
        <end position="76"/>
    </location>
</feature>
<dbReference type="Pfam" id="PF06422">
    <property type="entry name" value="PDR_CDR"/>
    <property type="match status" value="1"/>
</dbReference>
<dbReference type="PROSITE" id="PS00211">
    <property type="entry name" value="ABC_TRANSPORTER_1"/>
    <property type="match status" value="1"/>
</dbReference>
<evidence type="ECO:0000256" key="2">
    <source>
        <dbReference type="ARBA" id="ARBA00022448"/>
    </source>
</evidence>
<evidence type="ECO:0000313" key="11">
    <source>
        <dbReference type="EMBL" id="KIM85548.1"/>
    </source>
</evidence>
<sequence length="1559" mass="173027">MSISNDLHISPIEPTPAVTPAHIEALTRPEGSHGGTWGEHHGSNPVSVSRGLHRFERLAKETSRLHETEQEPEARRSSVSSILGFSRNLSTASRVGVENEAFRPGEEGTFGELEERPEKPEEAVHKDTDEGFDLRKWMENRNAAEDSRGIARKRLGLSWRDLRVLAPGDSSAVFIKTLPKAIVGTFGIDLAYFMKGFLEGLLKRNRKINLTGMRQIIGGHEGVLRPGEMLLVLGRPGSGCSTFLQAVTSSLPDSLTLDPAARISYGGLHPDEITRKLRGEVVYSGEDDLHYPHLTVAQTLKFALRNKVPRGRKRLSGESRNQFITKCVDVLLNMFAINHVKDTIVGDSYVRGVSGGERKRVSIAEALVTRAAVLAWDNSTRGLDASTALDYARSLKLLTKLQRTSATLATLYQVSETIYECFDRVLVMDEGLGIYYGPTSLARQYFQDLGYYTPNRQTTADFLTSITDSNEAQFRQGFENRAPRTAKEREKAWKSSELYKQLKDEMAQYDCEVVKTGASDAYELKRSVRSDKNKGVNKGSNYTVSFLEQVRACASRQLLVKWGQREDQYVKLFTIVSISLMISSLFFNQSNETMGAYSRGGVMLFAGLFNGWLQLSESIEAVTGRIIIRKHKTFGFHRPSAMVLARALTDVPLLLFQCFLSSIIIYFMANLKRDVGAFFIFYLYTFLSAYNLTALYRLLSALSPTFNEAIRFSVLALNVIIVFVGYVIHRPQMNWMKFLSYINGVSYVFEGFMVNEFTYSIPCSPAQIVPFNEARDATYQSCAFAGNKPGSLSVEGSDYLSASFGYSHTHLWRNVGIIIAFTVLYIIPTIVASELLPFAGGGGGNTVFAPTKEAKRAVRQSEARRGDPEANAVKGTGADIHFDLASTRSISERTARTSESQDEKRSPPDIEQRPIFTWKDLNYTVNGHHLLKNVDGYVKPGEMTALMGASGAGKTTLLTTLSQRQTSGTVTGEILVDGKPLNSGFQKGTGFVQQQDNHLPTQTVREAIEFSALLRQPREVSKAQKLADVDHIINLLELDDLQDAIIGFPGAGLGVERRKRVTIAVELAAKPDLLLFLDEPTSGLDSAGAASIVRLLRKLADDGQAILCTIHQPSALLFESFDNLLLLGMGGNTAYFGRIGEKSGRNSHVVRTYFEQNGAPPCPPTANVAEYILELTAGDRYGKVKWSSRWSSSIQAASARQAIEEFKAERSKRPIIHNSKEEREFSATVWTQISLTTRRLLVDLYRDAAYPYGVLFSNIIVGLVLGLAFQHLGNGLIDFQNRVFTAFIVLFNFPAVVNAIMAKFFVVRTLFENREGPSKTFSWIALITSFILTSLPIGVVSAVIYFLPSFFLANYSRSTTASGFVFLMILLFNWFEILFSFALASASPTATAAANILPFLLSVISIVNGIIVPHMQMTNPWRDFVYWVNPLSYYVGGFLGATLHGLPVECKPVDLALFNPPAGQTCLTYAGEWVSSSGGYLINPNATTNCGFCQFSNGDQYLQTLDIRYIDRWRDFGIFLAFTAFNAFLAYACYYVFRVRKASFLSSLVRKIRQTGKST</sequence>
<feature type="transmembrane region" description="Helical" evidence="9">
    <location>
        <begin position="676"/>
        <end position="698"/>
    </location>
</feature>
<dbReference type="InterPro" id="IPR017871">
    <property type="entry name" value="ABC_transporter-like_CS"/>
</dbReference>
<evidence type="ECO:0000256" key="5">
    <source>
        <dbReference type="ARBA" id="ARBA00022840"/>
    </source>
</evidence>
<feature type="region of interest" description="Disordered" evidence="8">
    <location>
        <begin position="97"/>
        <end position="127"/>
    </location>
</feature>
<dbReference type="HOGENOM" id="CLU_000604_35_0_1"/>
<dbReference type="GO" id="GO:0016020">
    <property type="term" value="C:membrane"/>
    <property type="evidence" value="ECO:0007669"/>
    <property type="project" value="UniProtKB-SubCell"/>
</dbReference>
<dbReference type="Pfam" id="PF01061">
    <property type="entry name" value="ABC2_membrane"/>
    <property type="match status" value="2"/>
</dbReference>
<keyword evidence="3 9" id="KW-0812">Transmembrane</keyword>
<reference evidence="12" key="2">
    <citation type="submission" date="2015-01" db="EMBL/GenBank/DDBJ databases">
        <title>Evolutionary Origins and Diversification of the Mycorrhizal Mutualists.</title>
        <authorList>
            <consortium name="DOE Joint Genome Institute"/>
            <consortium name="Mycorrhizal Genomics Consortium"/>
            <person name="Kohler A."/>
            <person name="Kuo A."/>
            <person name="Nagy L.G."/>
            <person name="Floudas D."/>
            <person name="Copeland A."/>
            <person name="Barry K.W."/>
            <person name="Cichocki N."/>
            <person name="Veneault-Fourrey C."/>
            <person name="LaButti K."/>
            <person name="Lindquist E.A."/>
            <person name="Lipzen A."/>
            <person name="Lundell T."/>
            <person name="Morin E."/>
            <person name="Murat C."/>
            <person name="Riley R."/>
            <person name="Ohm R."/>
            <person name="Sun H."/>
            <person name="Tunlid A."/>
            <person name="Henrissat B."/>
            <person name="Grigoriev I.V."/>
            <person name="Hibbett D.S."/>
            <person name="Martin F."/>
        </authorList>
    </citation>
    <scope>NUCLEOTIDE SEQUENCE [LARGE SCALE GENOMIC DNA]</scope>
    <source>
        <strain evidence="12">F 1598</strain>
    </source>
</reference>
<dbReference type="SMART" id="SM00382">
    <property type="entry name" value="AAA"/>
    <property type="match status" value="2"/>
</dbReference>
<dbReference type="Pfam" id="PF14510">
    <property type="entry name" value="ABC_trans_N"/>
    <property type="match status" value="1"/>
</dbReference>
<feature type="domain" description="ABC transporter" evidence="10">
    <location>
        <begin position="916"/>
        <end position="1154"/>
    </location>
</feature>
<reference evidence="11 12" key="1">
    <citation type="submission" date="2014-04" db="EMBL/GenBank/DDBJ databases">
        <authorList>
            <consortium name="DOE Joint Genome Institute"/>
            <person name="Kuo A."/>
            <person name="Tarkka M."/>
            <person name="Buscot F."/>
            <person name="Kohler A."/>
            <person name="Nagy L.G."/>
            <person name="Floudas D."/>
            <person name="Copeland A."/>
            <person name="Barry K.W."/>
            <person name="Cichocki N."/>
            <person name="Veneault-Fourrey C."/>
            <person name="LaButti K."/>
            <person name="Lindquist E.A."/>
            <person name="Lipzen A."/>
            <person name="Lundell T."/>
            <person name="Morin E."/>
            <person name="Murat C."/>
            <person name="Sun H."/>
            <person name="Tunlid A."/>
            <person name="Henrissat B."/>
            <person name="Grigoriev I.V."/>
            <person name="Hibbett D.S."/>
            <person name="Martin F."/>
            <person name="Nordberg H.P."/>
            <person name="Cantor M.N."/>
            <person name="Hua S.X."/>
        </authorList>
    </citation>
    <scope>NUCLEOTIDE SEQUENCE [LARGE SCALE GENOMIC DNA]</scope>
    <source>
        <strain evidence="11 12">F 1598</strain>
    </source>
</reference>
<keyword evidence="2" id="KW-0813">Transport</keyword>
<feature type="domain" description="ABC transporter" evidence="10">
    <location>
        <begin position="202"/>
        <end position="455"/>
    </location>
</feature>
<dbReference type="InterPro" id="IPR003439">
    <property type="entry name" value="ABC_transporter-like_ATP-bd"/>
</dbReference>
<evidence type="ECO:0000256" key="6">
    <source>
        <dbReference type="ARBA" id="ARBA00022989"/>
    </source>
</evidence>
<dbReference type="EMBL" id="KN832984">
    <property type="protein sequence ID" value="KIM85548.1"/>
    <property type="molecule type" value="Genomic_DNA"/>
</dbReference>
<dbReference type="Proteomes" id="UP000054166">
    <property type="component" value="Unassembled WGS sequence"/>
</dbReference>
<keyword evidence="5" id="KW-0067">ATP-binding</keyword>
<evidence type="ECO:0000259" key="10">
    <source>
        <dbReference type="PROSITE" id="PS50893"/>
    </source>
</evidence>
<keyword evidence="7 9" id="KW-0472">Membrane</keyword>
<feature type="compositionally biased region" description="Basic and acidic residues" evidence="8">
    <location>
        <begin position="113"/>
        <end position="127"/>
    </location>
</feature>
<gene>
    <name evidence="11" type="ORF">PILCRDRAFT_816747</name>
</gene>
<protein>
    <recommendedName>
        <fullName evidence="10">ABC transporter domain-containing protein</fullName>
    </recommendedName>
</protein>
<name>A0A0C3BGX5_PILCF</name>
<proteinExistence type="predicted"/>
<feature type="transmembrane region" description="Helical" evidence="9">
    <location>
        <begin position="1392"/>
        <end position="1412"/>
    </location>
</feature>
<dbReference type="CDD" id="cd03232">
    <property type="entry name" value="ABCG_PDR_domain2"/>
    <property type="match status" value="1"/>
</dbReference>
<dbReference type="PROSITE" id="PS50893">
    <property type="entry name" value="ABC_TRANSPORTER_2"/>
    <property type="match status" value="2"/>
</dbReference>
<evidence type="ECO:0000256" key="1">
    <source>
        <dbReference type="ARBA" id="ARBA00004141"/>
    </source>
</evidence>
<feature type="transmembrane region" description="Helical" evidence="9">
    <location>
        <begin position="1424"/>
        <end position="1446"/>
    </location>
</feature>
<dbReference type="InterPro" id="IPR010929">
    <property type="entry name" value="PDR_CDR_ABC"/>
</dbReference>